<evidence type="ECO:0000256" key="2">
    <source>
        <dbReference type="ARBA" id="ARBA00007236"/>
    </source>
</evidence>
<dbReference type="Pfam" id="PF06083">
    <property type="entry name" value="IL17"/>
    <property type="match status" value="1"/>
</dbReference>
<evidence type="ECO:0000313" key="9">
    <source>
        <dbReference type="Proteomes" id="UP000050525"/>
    </source>
</evidence>
<evidence type="ECO:0000256" key="5">
    <source>
        <dbReference type="ARBA" id="ARBA00022729"/>
    </source>
</evidence>
<name>A0A151NC71_ALLMI</name>
<dbReference type="InterPro" id="IPR029034">
    <property type="entry name" value="Cystine-knot_cytokine"/>
</dbReference>
<evidence type="ECO:0000313" key="8">
    <source>
        <dbReference type="EMBL" id="KYO34401.1"/>
    </source>
</evidence>
<keyword evidence="4" id="KW-0964">Secreted</keyword>
<evidence type="ECO:0000256" key="6">
    <source>
        <dbReference type="SAM" id="MobiDB-lite"/>
    </source>
</evidence>
<keyword evidence="9" id="KW-1185">Reference proteome</keyword>
<dbReference type="Gene3D" id="2.10.90.10">
    <property type="entry name" value="Cystine-knot cytokines"/>
    <property type="match status" value="1"/>
</dbReference>
<dbReference type="AlphaFoldDB" id="A0A151NC71"/>
<protein>
    <submittedName>
        <fullName evidence="8">Interleukin-17F</fullName>
    </submittedName>
</protein>
<dbReference type="GO" id="GO:0006954">
    <property type="term" value="P:inflammatory response"/>
    <property type="evidence" value="ECO:0007669"/>
    <property type="project" value="InterPro"/>
</dbReference>
<evidence type="ECO:0000256" key="3">
    <source>
        <dbReference type="ARBA" id="ARBA00022514"/>
    </source>
</evidence>
<dbReference type="InterPro" id="IPR020440">
    <property type="entry name" value="IL-17_chr"/>
</dbReference>
<dbReference type="InterPro" id="IPR010345">
    <property type="entry name" value="IL-17_fam"/>
</dbReference>
<organism evidence="8 9">
    <name type="scientific">Alligator mississippiensis</name>
    <name type="common">American alligator</name>
    <dbReference type="NCBI Taxonomy" id="8496"/>
    <lineage>
        <taxon>Eukaryota</taxon>
        <taxon>Metazoa</taxon>
        <taxon>Chordata</taxon>
        <taxon>Craniata</taxon>
        <taxon>Vertebrata</taxon>
        <taxon>Euteleostomi</taxon>
        <taxon>Archelosauria</taxon>
        <taxon>Archosauria</taxon>
        <taxon>Crocodylia</taxon>
        <taxon>Alligatoridae</taxon>
        <taxon>Alligatorinae</taxon>
        <taxon>Alligator</taxon>
    </lineage>
</organism>
<sequence length="171" mass="19556">MKTFLRSPALFSSLLLVLILMLSTKNSAHGRAVGPQLNKGRSSEQKTRDDCPTEIDSLFPTSVEVSINISNTNDTTKMAQDVNLRSLSPWNYSFTKDPNRFPQVIIEAKCRHYSCVDSTGREDYRMNSVPIRQEILVLRRKLRDCQYVYRLEKQLITVGCTCVMPLIQHQS</sequence>
<dbReference type="GO" id="GO:0005615">
    <property type="term" value="C:extracellular space"/>
    <property type="evidence" value="ECO:0007669"/>
    <property type="project" value="UniProtKB-KW"/>
</dbReference>
<gene>
    <name evidence="8" type="primary">IL17F</name>
    <name evidence="8" type="ORF">Y1Q_0012990</name>
</gene>
<dbReference type="Proteomes" id="UP000050525">
    <property type="component" value="Unassembled WGS sequence"/>
</dbReference>
<feature type="signal peptide" evidence="7">
    <location>
        <begin position="1"/>
        <end position="30"/>
    </location>
</feature>
<dbReference type="GeneID" id="102564959"/>
<evidence type="ECO:0000256" key="1">
    <source>
        <dbReference type="ARBA" id="ARBA00004613"/>
    </source>
</evidence>
<comment type="subcellular location">
    <subcellularLocation>
        <location evidence="1">Secreted</location>
    </subcellularLocation>
</comment>
<reference evidence="8 9" key="1">
    <citation type="journal article" date="2012" name="Genome Biol.">
        <title>Sequencing three crocodilian genomes to illuminate the evolution of archosaurs and amniotes.</title>
        <authorList>
            <person name="St John J.A."/>
            <person name="Braun E.L."/>
            <person name="Isberg S.R."/>
            <person name="Miles L.G."/>
            <person name="Chong A.Y."/>
            <person name="Gongora J."/>
            <person name="Dalzell P."/>
            <person name="Moran C."/>
            <person name="Bed'hom B."/>
            <person name="Abzhanov A."/>
            <person name="Burgess S.C."/>
            <person name="Cooksey A.M."/>
            <person name="Castoe T.A."/>
            <person name="Crawford N.G."/>
            <person name="Densmore L.D."/>
            <person name="Drew J.C."/>
            <person name="Edwards S.V."/>
            <person name="Faircloth B.C."/>
            <person name="Fujita M.K."/>
            <person name="Greenwold M.J."/>
            <person name="Hoffmann F.G."/>
            <person name="Howard J.M."/>
            <person name="Iguchi T."/>
            <person name="Janes D.E."/>
            <person name="Khan S.Y."/>
            <person name="Kohno S."/>
            <person name="de Koning A.J."/>
            <person name="Lance S.L."/>
            <person name="McCarthy F.M."/>
            <person name="McCormack J.E."/>
            <person name="Merchant M.E."/>
            <person name="Peterson D.G."/>
            <person name="Pollock D.D."/>
            <person name="Pourmand N."/>
            <person name="Raney B.J."/>
            <person name="Roessler K.A."/>
            <person name="Sanford J.R."/>
            <person name="Sawyer R.H."/>
            <person name="Schmidt C.J."/>
            <person name="Triplett E.W."/>
            <person name="Tuberville T.D."/>
            <person name="Venegas-Anaya M."/>
            <person name="Howard J.T."/>
            <person name="Jarvis E.D."/>
            <person name="Guillette L.J.Jr."/>
            <person name="Glenn T.C."/>
            <person name="Green R.E."/>
            <person name="Ray D.A."/>
        </authorList>
    </citation>
    <scope>NUCLEOTIDE SEQUENCE [LARGE SCALE GENOMIC DNA]</scope>
    <source>
        <strain evidence="8">KSC_2009_1</strain>
    </source>
</reference>
<proteinExistence type="inferred from homology"/>
<feature type="compositionally biased region" description="Basic and acidic residues" evidence="6">
    <location>
        <begin position="41"/>
        <end position="50"/>
    </location>
</feature>
<dbReference type="KEGG" id="amj:102564959"/>
<dbReference type="EMBL" id="AKHW03003504">
    <property type="protein sequence ID" value="KYO34401.1"/>
    <property type="molecule type" value="Genomic_DNA"/>
</dbReference>
<comment type="similarity">
    <text evidence="2">Belongs to the IL-17 family.</text>
</comment>
<dbReference type="SUPFAM" id="SSF57501">
    <property type="entry name" value="Cystine-knot cytokines"/>
    <property type="match status" value="1"/>
</dbReference>
<comment type="caution">
    <text evidence="8">The sequence shown here is derived from an EMBL/GenBank/DDBJ whole genome shotgun (WGS) entry which is preliminary data.</text>
</comment>
<dbReference type="OrthoDB" id="6093351at2759"/>
<keyword evidence="5 7" id="KW-0732">Signal</keyword>
<dbReference type="GO" id="GO:0005125">
    <property type="term" value="F:cytokine activity"/>
    <property type="evidence" value="ECO:0007669"/>
    <property type="project" value="UniProtKB-KW"/>
</dbReference>
<evidence type="ECO:0000256" key="7">
    <source>
        <dbReference type="SAM" id="SignalP"/>
    </source>
</evidence>
<dbReference type="STRING" id="8496.A0A151NC71"/>
<dbReference type="eggNOG" id="ENOG502S5A0">
    <property type="taxonomic scope" value="Eukaryota"/>
</dbReference>
<accession>A0A151NC71</accession>
<evidence type="ECO:0000256" key="4">
    <source>
        <dbReference type="ARBA" id="ARBA00022525"/>
    </source>
</evidence>
<feature type="chain" id="PRO_5007585928" evidence="7">
    <location>
        <begin position="31"/>
        <end position="171"/>
    </location>
</feature>
<keyword evidence="3" id="KW-0202">Cytokine</keyword>
<feature type="region of interest" description="Disordered" evidence="6">
    <location>
        <begin position="30"/>
        <end position="50"/>
    </location>
</feature>
<dbReference type="PRINTS" id="PR01932">
    <property type="entry name" value="INTRLEUKIN17"/>
</dbReference>